<feature type="transmembrane region" description="Helical" evidence="1">
    <location>
        <begin position="16"/>
        <end position="41"/>
    </location>
</feature>
<name>K2AD07_9BACT</name>
<keyword evidence="1" id="KW-1133">Transmembrane helix</keyword>
<evidence type="ECO:0000256" key="1">
    <source>
        <dbReference type="SAM" id="Phobius"/>
    </source>
</evidence>
<protein>
    <recommendedName>
        <fullName evidence="3">DUF304 domain-containing protein</fullName>
    </recommendedName>
</protein>
<dbReference type="AlphaFoldDB" id="K2AD07"/>
<dbReference type="EMBL" id="AMFJ01021661">
    <property type="protein sequence ID" value="EKD65915.1"/>
    <property type="molecule type" value="Genomic_DNA"/>
</dbReference>
<proteinExistence type="predicted"/>
<evidence type="ECO:0008006" key="3">
    <source>
        <dbReference type="Google" id="ProtNLM"/>
    </source>
</evidence>
<gene>
    <name evidence="2" type="ORF">ACD_49C00075G0002</name>
</gene>
<keyword evidence="1" id="KW-0472">Membrane</keyword>
<organism evidence="2">
    <name type="scientific">uncultured bacterium</name>
    <name type="common">gcode 4</name>
    <dbReference type="NCBI Taxonomy" id="1234023"/>
    <lineage>
        <taxon>Bacteria</taxon>
        <taxon>environmental samples</taxon>
    </lineage>
</organism>
<keyword evidence="1" id="KW-0812">Transmembrane</keyword>
<sequence length="175" mass="21252">MSIINTNEYTIVKKHFIYFLLYIIKFIFSLLVALWLFYIAVTYKDSIWDDISIILFWIIFLILNYAFLRFIIWLIIYYNDLIILLKDKIIILKSSFFLKDDLEIIDISKVMKIDVQIHWFLSNLMGFGNLIIEQQRDELRVLHFIPAPYKVYQLLREKNTFINTSQNDLNFFKIK</sequence>
<comment type="caution">
    <text evidence="2">The sequence shown here is derived from an EMBL/GenBank/DDBJ whole genome shotgun (WGS) entry which is preliminary data.</text>
</comment>
<reference evidence="2" key="1">
    <citation type="journal article" date="2012" name="Science">
        <title>Fermentation, hydrogen, and sulfur metabolism in multiple uncultivated bacterial phyla.</title>
        <authorList>
            <person name="Wrighton K.C."/>
            <person name="Thomas B.C."/>
            <person name="Sharon I."/>
            <person name="Miller C.S."/>
            <person name="Castelle C.J."/>
            <person name="VerBerkmoes N.C."/>
            <person name="Wilkins M.J."/>
            <person name="Hettich R.L."/>
            <person name="Lipton M.S."/>
            <person name="Williams K.H."/>
            <person name="Long P.E."/>
            <person name="Banfield J.F."/>
        </authorList>
    </citation>
    <scope>NUCLEOTIDE SEQUENCE [LARGE SCALE GENOMIC DNA]</scope>
</reference>
<evidence type="ECO:0000313" key="2">
    <source>
        <dbReference type="EMBL" id="EKD65915.1"/>
    </source>
</evidence>
<accession>K2AD07</accession>
<feature type="transmembrane region" description="Helical" evidence="1">
    <location>
        <begin position="53"/>
        <end position="78"/>
    </location>
</feature>